<organism evidence="1 2">
    <name type="scientific">Monodon monoceros</name>
    <name type="common">Narwhal</name>
    <name type="synonym">Ceratodon monodon</name>
    <dbReference type="NCBI Taxonomy" id="40151"/>
    <lineage>
        <taxon>Eukaryota</taxon>
        <taxon>Metazoa</taxon>
        <taxon>Chordata</taxon>
        <taxon>Craniata</taxon>
        <taxon>Vertebrata</taxon>
        <taxon>Euteleostomi</taxon>
        <taxon>Mammalia</taxon>
        <taxon>Eutheria</taxon>
        <taxon>Laurasiatheria</taxon>
        <taxon>Artiodactyla</taxon>
        <taxon>Whippomorpha</taxon>
        <taxon>Cetacea</taxon>
        <taxon>Odontoceti</taxon>
        <taxon>Monodontidae</taxon>
        <taxon>Monodon</taxon>
    </lineage>
</organism>
<proteinExistence type="predicted"/>
<name>A0A4U1F5I8_MONMO</name>
<evidence type="ECO:0000313" key="2">
    <source>
        <dbReference type="Proteomes" id="UP000308365"/>
    </source>
</evidence>
<reference evidence="2" key="1">
    <citation type="journal article" date="2019" name="IScience">
        <title>Narwhal Genome Reveals Long-Term Low Genetic Diversity despite Current Large Abundance Size.</title>
        <authorList>
            <person name="Westbury M.V."/>
            <person name="Petersen B."/>
            <person name="Garde E."/>
            <person name="Heide-Jorgensen M.P."/>
            <person name="Lorenzen E.D."/>
        </authorList>
    </citation>
    <scope>NUCLEOTIDE SEQUENCE [LARGE SCALE GENOMIC DNA]</scope>
</reference>
<sequence>MRVREYEREKIKMMGLYRIEDKTPGFGRGPLKHLGTFGKKDGNKKGNTELMHLGLGAAITPSLIMPSQNKWAGGKGAGFGKLWREDRFSAFQERPYKCPVAAGPRSTPAAVQLAEPFLLNALAYLESAPGFLCYVLLKLVGWPYGRYTLVRSAFRLPEQAAWAVQELPSRALPLLAGPAPPAERLSHWPNCILLAMFLVHYVQRALISPFSDPNWKAHTIVRLYIGIRVLHL</sequence>
<dbReference type="Proteomes" id="UP000308365">
    <property type="component" value="Unassembled WGS sequence"/>
</dbReference>
<evidence type="ECO:0000313" key="1">
    <source>
        <dbReference type="EMBL" id="TKC44671.1"/>
    </source>
</evidence>
<dbReference type="AlphaFoldDB" id="A0A4U1F5I8"/>
<protein>
    <recommendedName>
        <fullName evidence="3">Steroid 5-alpha reductase C-terminal domain-containing protein</fullName>
    </recommendedName>
</protein>
<comment type="caution">
    <text evidence="1">The sequence shown here is derived from an EMBL/GenBank/DDBJ whole genome shotgun (WGS) entry which is preliminary data.</text>
</comment>
<accession>A0A4U1F5I8</accession>
<evidence type="ECO:0008006" key="3">
    <source>
        <dbReference type="Google" id="ProtNLM"/>
    </source>
</evidence>
<gene>
    <name evidence="1" type="ORF">EI555_009370</name>
</gene>
<dbReference type="EMBL" id="RWIC01000378">
    <property type="protein sequence ID" value="TKC44671.1"/>
    <property type="molecule type" value="Genomic_DNA"/>
</dbReference>